<feature type="region of interest" description="Disordered" evidence="2">
    <location>
        <begin position="40"/>
        <end position="59"/>
    </location>
</feature>
<comment type="caution">
    <text evidence="5">The sequence shown here is derived from an EMBL/GenBank/DDBJ whole genome shotgun (WGS) entry which is preliminary data.</text>
</comment>
<evidence type="ECO:0000313" key="6">
    <source>
        <dbReference type="Proteomes" id="UP001314263"/>
    </source>
</evidence>
<evidence type="ECO:0000256" key="2">
    <source>
        <dbReference type="SAM" id="MobiDB-lite"/>
    </source>
</evidence>
<keyword evidence="1" id="KW-0732">Signal</keyword>
<evidence type="ECO:0000256" key="1">
    <source>
        <dbReference type="ARBA" id="ARBA00022729"/>
    </source>
</evidence>
<dbReference type="Proteomes" id="UP001314263">
    <property type="component" value="Unassembled WGS sequence"/>
</dbReference>
<dbReference type="AlphaFoldDB" id="A0AAV1IMM6"/>
<dbReference type="SUPFAM" id="SSF81296">
    <property type="entry name" value="E set domains"/>
    <property type="match status" value="1"/>
</dbReference>
<dbReference type="InterPro" id="IPR037293">
    <property type="entry name" value="Gal_Oxidase_central_sf"/>
</dbReference>
<dbReference type="InterPro" id="IPR009880">
    <property type="entry name" value="Glyoxal_oxidase_N"/>
</dbReference>
<evidence type="ECO:0008006" key="7">
    <source>
        <dbReference type="Google" id="ProtNLM"/>
    </source>
</evidence>
<dbReference type="InterPro" id="IPR015202">
    <property type="entry name" value="GO-like_E_set"/>
</dbReference>
<dbReference type="Pfam" id="PF09118">
    <property type="entry name" value="GO-like_E_set"/>
    <property type="match status" value="1"/>
</dbReference>
<dbReference type="InterPro" id="IPR014756">
    <property type="entry name" value="Ig_E-set"/>
</dbReference>
<dbReference type="Gene3D" id="2.130.10.80">
    <property type="entry name" value="Galactose oxidase/kelch, beta-propeller"/>
    <property type="match status" value="1"/>
</dbReference>
<feature type="domain" description="Galactose oxidase-like Early set" evidence="4">
    <location>
        <begin position="511"/>
        <end position="618"/>
    </location>
</feature>
<dbReference type="InterPro" id="IPR011043">
    <property type="entry name" value="Gal_Oxase/kelch_b-propeller"/>
</dbReference>
<dbReference type="EMBL" id="CAUYUE010000018">
    <property type="protein sequence ID" value="CAK0787896.1"/>
    <property type="molecule type" value="Genomic_DNA"/>
</dbReference>
<proteinExistence type="predicted"/>
<dbReference type="InterPro" id="IPR013783">
    <property type="entry name" value="Ig-like_fold"/>
</dbReference>
<gene>
    <name evidence="5" type="ORF">CVIRNUC_011118</name>
</gene>
<sequence>MVSQSWRLEQAWQAVAQGEATLNNTLLGFLGRFDAPFRAPAPAAATRNPSGTQGRRLHQNGNSYLVQGDFWAIRNSNMGVAPIHAQLTRYDKILMIDRRFYGSEAVNPTYIVAGEYDTQTNAVRNVTGKPVSTPAHVTFKQFLNNYRRPGISSNSWCSCGQALLGGLLINLGGGGDSTLGEQGGGNSVRRYQACNNNTCEINEDTSNNQADRLLAHRWYAAATLMPDGRILVTSGQDTDSNTGYHGDTFEIYPRNGGLDGDLKNMQMPINWNSPPTTGVDMNSRFLYPHVHLLPTGDWYLQQRNQWYVGHLEPGNSKVVKGPGPVDTRFSDGGTPTTYPSDGNSFLLPLAPPYDTATVVTCGATWSYFKPGVAADPDCIVITPTDATPVADRTKLKQLNTRIMVYCVYMLDGNLACLGFSSTGSAGYYGANAPVYQVDILDTNTMTFHGGALATVPRLYHGVATLIASGAIWTGGTNPQGGYQFQSDPANSVYPAELRAEVYYPWYFQRQRPVIRSVANNDNPHTYGSTLTISVQVTGLNQQQEAAIIFPGFSTHNQMYSQRYVRLPTTCARPTFSAIGQVVTTCTAQVPQSRNMAPPSDYLLTILDAGVPSEAVFIGIGP</sequence>
<dbReference type="PANTHER" id="PTHR32208:SF21">
    <property type="entry name" value="LOW QUALITY PROTEIN: ALDEHYDE OXIDASE GLOX-LIKE"/>
    <property type="match status" value="1"/>
</dbReference>
<reference evidence="5 6" key="1">
    <citation type="submission" date="2023-10" db="EMBL/GenBank/DDBJ databases">
        <authorList>
            <person name="Maclean D."/>
            <person name="Macfadyen A."/>
        </authorList>
    </citation>
    <scope>NUCLEOTIDE SEQUENCE [LARGE SCALE GENOMIC DNA]</scope>
</reference>
<accession>A0AAV1IMM6</accession>
<evidence type="ECO:0000313" key="5">
    <source>
        <dbReference type="EMBL" id="CAK0787896.1"/>
    </source>
</evidence>
<protein>
    <recommendedName>
        <fullName evidence="7">Glyoxal or galactose oxidase</fullName>
    </recommendedName>
</protein>
<dbReference type="Gene3D" id="2.60.40.10">
    <property type="entry name" value="Immunoglobulins"/>
    <property type="match status" value="1"/>
</dbReference>
<dbReference type="PANTHER" id="PTHR32208">
    <property type="entry name" value="SECRETED PROTEIN-RELATED"/>
    <property type="match status" value="1"/>
</dbReference>
<dbReference type="CDD" id="cd02851">
    <property type="entry name" value="E_set_GO_C"/>
    <property type="match status" value="1"/>
</dbReference>
<organism evidence="5 6">
    <name type="scientific">Coccomyxa viridis</name>
    <dbReference type="NCBI Taxonomy" id="1274662"/>
    <lineage>
        <taxon>Eukaryota</taxon>
        <taxon>Viridiplantae</taxon>
        <taxon>Chlorophyta</taxon>
        <taxon>core chlorophytes</taxon>
        <taxon>Trebouxiophyceae</taxon>
        <taxon>Trebouxiophyceae incertae sedis</taxon>
        <taxon>Coccomyxaceae</taxon>
        <taxon>Coccomyxa</taxon>
    </lineage>
</organism>
<feature type="domain" description="Glyoxal oxidase N-terminal" evidence="3">
    <location>
        <begin position="83"/>
        <end position="506"/>
    </location>
</feature>
<dbReference type="SUPFAM" id="SSF50965">
    <property type="entry name" value="Galactose oxidase, central domain"/>
    <property type="match status" value="1"/>
</dbReference>
<feature type="compositionally biased region" description="Polar residues" evidence="2">
    <location>
        <begin position="47"/>
        <end position="59"/>
    </location>
</feature>
<keyword evidence="6" id="KW-1185">Reference proteome</keyword>
<name>A0AAV1IMM6_9CHLO</name>
<evidence type="ECO:0000259" key="4">
    <source>
        <dbReference type="Pfam" id="PF09118"/>
    </source>
</evidence>
<evidence type="ECO:0000259" key="3">
    <source>
        <dbReference type="Pfam" id="PF07250"/>
    </source>
</evidence>
<dbReference type="Pfam" id="PF07250">
    <property type="entry name" value="Glyoxal_oxid_N"/>
    <property type="match status" value="1"/>
</dbReference>